<dbReference type="Proteomes" id="UP000325577">
    <property type="component" value="Linkage Group LG20"/>
</dbReference>
<name>A0A5J5ADR4_9ASTE</name>
<organism evidence="2 3">
    <name type="scientific">Nyssa sinensis</name>
    <dbReference type="NCBI Taxonomy" id="561372"/>
    <lineage>
        <taxon>Eukaryota</taxon>
        <taxon>Viridiplantae</taxon>
        <taxon>Streptophyta</taxon>
        <taxon>Embryophyta</taxon>
        <taxon>Tracheophyta</taxon>
        <taxon>Spermatophyta</taxon>
        <taxon>Magnoliopsida</taxon>
        <taxon>eudicotyledons</taxon>
        <taxon>Gunneridae</taxon>
        <taxon>Pentapetalae</taxon>
        <taxon>asterids</taxon>
        <taxon>Cornales</taxon>
        <taxon>Nyssaceae</taxon>
        <taxon>Nyssa</taxon>
    </lineage>
</organism>
<accession>A0A5J5ADR4</accession>
<protein>
    <submittedName>
        <fullName evidence="2">Uncharacterized protein</fullName>
    </submittedName>
</protein>
<gene>
    <name evidence="2" type="ORF">F0562_034088</name>
</gene>
<evidence type="ECO:0000256" key="1">
    <source>
        <dbReference type="SAM" id="MobiDB-lite"/>
    </source>
</evidence>
<keyword evidence="3" id="KW-1185">Reference proteome</keyword>
<evidence type="ECO:0000313" key="3">
    <source>
        <dbReference type="Proteomes" id="UP000325577"/>
    </source>
</evidence>
<feature type="region of interest" description="Disordered" evidence="1">
    <location>
        <begin position="1"/>
        <end position="31"/>
    </location>
</feature>
<reference evidence="2 3" key="1">
    <citation type="submission" date="2019-09" db="EMBL/GenBank/DDBJ databases">
        <title>A chromosome-level genome assembly of the Chinese tupelo Nyssa sinensis.</title>
        <authorList>
            <person name="Yang X."/>
            <person name="Kang M."/>
            <person name="Yang Y."/>
            <person name="Xiong H."/>
            <person name="Wang M."/>
            <person name="Zhang Z."/>
            <person name="Wang Z."/>
            <person name="Wu H."/>
            <person name="Ma T."/>
            <person name="Liu J."/>
            <person name="Xi Z."/>
        </authorList>
    </citation>
    <scope>NUCLEOTIDE SEQUENCE [LARGE SCALE GENOMIC DNA]</scope>
    <source>
        <strain evidence="2">J267</strain>
        <tissue evidence="2">Leaf</tissue>
    </source>
</reference>
<evidence type="ECO:0000313" key="2">
    <source>
        <dbReference type="EMBL" id="KAA8529113.1"/>
    </source>
</evidence>
<proteinExistence type="predicted"/>
<sequence length="90" mass="10127">MSDQGPDWDFTSVMEDDDYTDRQLGPNHGDVSVLPDSSLAEQNLQLQTPSAFCATEMDNYSDIFKVLSDVELRLTPPEQATTSVIHFFRV</sequence>
<dbReference type="EMBL" id="CM018044">
    <property type="protein sequence ID" value="KAA8529113.1"/>
    <property type="molecule type" value="Genomic_DNA"/>
</dbReference>
<dbReference type="AlphaFoldDB" id="A0A5J5ADR4"/>